<organism evidence="6 7">
    <name type="scientific">Staphylococcus hsinchuensis</name>
    <dbReference type="NCBI Taxonomy" id="3051183"/>
    <lineage>
        <taxon>Bacteria</taxon>
        <taxon>Bacillati</taxon>
        <taxon>Bacillota</taxon>
        <taxon>Bacilli</taxon>
        <taxon>Bacillales</taxon>
        <taxon>Staphylococcaceae</taxon>
        <taxon>Staphylococcus</taxon>
    </lineage>
</organism>
<accession>A0ABZ3EEE5</accession>
<reference evidence="6 7" key="1">
    <citation type="journal article" date="2024" name="Pathogens">
        <title>Staphylococcus hsinchuensis sp. nov., Isolated from Soymilk.</title>
        <authorList>
            <person name="Wang Y.T."/>
            <person name="Lin Y.C."/>
            <person name="Hsieh Y.H."/>
            <person name="Lin Y.T."/>
            <person name="Hamada M."/>
            <person name="Chen C.C."/>
            <person name="Liou J.S."/>
            <person name="Lee A.Y."/>
            <person name="Zhang W.L."/>
            <person name="Chen Y.T."/>
            <person name="Huang C.H."/>
        </authorList>
    </citation>
    <scope>NUCLEOTIDE SEQUENCE [LARGE SCALE GENOMIC DNA]</scope>
    <source>
        <strain evidence="6 7">H164</strain>
    </source>
</reference>
<dbReference type="Pfam" id="PF01494">
    <property type="entry name" value="FAD_binding_3"/>
    <property type="match status" value="1"/>
</dbReference>
<dbReference type="PRINTS" id="PR00420">
    <property type="entry name" value="RNGMNOXGNASE"/>
</dbReference>
<evidence type="ECO:0000256" key="2">
    <source>
        <dbReference type="ARBA" id="ARBA00022827"/>
    </source>
</evidence>
<proteinExistence type="predicted"/>
<dbReference type="InterPro" id="IPR036188">
    <property type="entry name" value="FAD/NAD-bd_sf"/>
</dbReference>
<evidence type="ECO:0000256" key="1">
    <source>
        <dbReference type="ARBA" id="ARBA00022630"/>
    </source>
</evidence>
<keyword evidence="1" id="KW-0285">Flavoprotein</keyword>
<dbReference type="InterPro" id="IPR002938">
    <property type="entry name" value="FAD-bd"/>
</dbReference>
<keyword evidence="2" id="KW-0274">FAD</keyword>
<evidence type="ECO:0000313" key="7">
    <source>
        <dbReference type="Proteomes" id="UP001436297"/>
    </source>
</evidence>
<evidence type="ECO:0000313" key="6">
    <source>
        <dbReference type="EMBL" id="XAF70970.1"/>
    </source>
</evidence>
<dbReference type="Proteomes" id="UP001436297">
    <property type="component" value="Chromosome"/>
</dbReference>
<dbReference type="RefSeq" id="WP_285813482.1">
    <property type="nucleotide sequence ID" value="NZ_CP128355.1"/>
</dbReference>
<feature type="domain" description="FAD-binding" evidence="5">
    <location>
        <begin position="8"/>
        <end position="326"/>
    </location>
</feature>
<keyword evidence="7" id="KW-1185">Reference proteome</keyword>
<dbReference type="PANTHER" id="PTHR46972">
    <property type="entry name" value="MONOOXYGENASE ASQM-RELATED"/>
    <property type="match status" value="1"/>
</dbReference>
<name>A0ABZ3EEE5_9STAP</name>
<gene>
    <name evidence="6" type="ORF">QQM35_02280</name>
</gene>
<protein>
    <submittedName>
        <fullName evidence="6">FAD-dependent monooxygenase</fullName>
    </submittedName>
</protein>
<dbReference type="SUPFAM" id="SSF51905">
    <property type="entry name" value="FAD/NAD(P)-binding domain"/>
    <property type="match status" value="1"/>
</dbReference>
<dbReference type="GO" id="GO:0004497">
    <property type="term" value="F:monooxygenase activity"/>
    <property type="evidence" value="ECO:0007669"/>
    <property type="project" value="UniProtKB-KW"/>
</dbReference>
<dbReference type="PANTHER" id="PTHR46972:SF1">
    <property type="entry name" value="FAD DEPENDENT OXIDOREDUCTASE DOMAIN-CONTAINING PROTEIN"/>
    <property type="match status" value="1"/>
</dbReference>
<dbReference type="EMBL" id="CP128355">
    <property type="protein sequence ID" value="XAF70970.1"/>
    <property type="molecule type" value="Genomic_DNA"/>
</dbReference>
<keyword evidence="3" id="KW-0560">Oxidoreductase</keyword>
<evidence type="ECO:0000259" key="5">
    <source>
        <dbReference type="Pfam" id="PF01494"/>
    </source>
</evidence>
<keyword evidence="4 6" id="KW-0503">Monooxygenase</keyword>
<evidence type="ECO:0000256" key="4">
    <source>
        <dbReference type="ARBA" id="ARBA00023033"/>
    </source>
</evidence>
<dbReference type="Gene3D" id="3.50.50.60">
    <property type="entry name" value="FAD/NAD(P)-binding domain"/>
    <property type="match status" value="1"/>
</dbReference>
<sequence>MAVNKNHKIAIIGGGPGGLMLGLLLQNAGYQFTIFEKGEPTINSERGGSLDIHEESGQVALKEAGILEEFKKLARYDGEDTKIVGKDGTVYYEETAEGEGGRPEIDRGELCDLIRTHIDSSHIQYGYKFKSLEQFKNGQVEITFNENEKQIFDFVMGVDGAFSKVRPYLTSTDIEYTGISMIEINIDDVKNKYPDLAAYNKNGKMMALDQNQALLAQLNGDGRIKVYASYRMDYDKLDDYKKLSPSELKQQLLRDFHDWDASLLQYIESMNDDILFRRIYKLPISLTWESNGSISLMGDAAHVMSPFAGEGVNAALYDAYLFVEALKQKDTLYPAIQYYEQEMYKHSRESAQGSQDNLERMFSQNAAEKLVELFK</sequence>
<evidence type="ECO:0000256" key="3">
    <source>
        <dbReference type="ARBA" id="ARBA00023002"/>
    </source>
</evidence>